<organism evidence="2">
    <name type="scientific">Alloyangia mangrovi</name>
    <dbReference type="NCBI Taxonomy" id="1779329"/>
    <lineage>
        <taxon>Bacteria</taxon>
        <taxon>Pseudomonadati</taxon>
        <taxon>Pseudomonadota</taxon>
        <taxon>Alphaproteobacteria</taxon>
        <taxon>Rhodobacterales</taxon>
        <taxon>Roseobacteraceae</taxon>
        <taxon>Alloyangia</taxon>
    </lineage>
</organism>
<proteinExistence type="predicted"/>
<evidence type="ECO:0000256" key="1">
    <source>
        <dbReference type="SAM" id="MobiDB-lite"/>
    </source>
</evidence>
<comment type="caution">
    <text evidence="2">The sequence shown here is derived from an EMBL/GenBank/DDBJ whole genome shotgun (WGS) entry which is preliminary data.</text>
</comment>
<feature type="compositionally biased region" description="Polar residues" evidence="1">
    <location>
        <begin position="1"/>
        <end position="14"/>
    </location>
</feature>
<name>A0A2A3JZX6_9RHOB</name>
<accession>A0A2A3JZX6</accession>
<evidence type="ECO:0000313" key="2">
    <source>
        <dbReference type="EMBL" id="PBD20682.1"/>
    </source>
</evidence>
<gene>
    <name evidence="2" type="ORF">CLG85_02690</name>
</gene>
<sequence>MASAKTLTAPNASTAPAAGPDDRDPRRVILPRAGRKPLNFMGRNASRTVSHGGEGSGLPPDELALWTRIDGRLAISLRLCGIEDATVVPGLGAALDWIEVACGPPPRDAPPPEDAGALLQQLEAWLSEACRLERLRHLAGLALPQWIGLQADMERKMEQKKVT</sequence>
<dbReference type="OrthoDB" id="196105at2"/>
<protein>
    <submittedName>
        <fullName evidence="2">Uncharacterized protein</fullName>
    </submittedName>
</protein>
<dbReference type="AlphaFoldDB" id="A0A2A3JZX6"/>
<reference evidence="2" key="1">
    <citation type="submission" date="2017-09" db="EMBL/GenBank/DDBJ databases">
        <title>Yangia sp. SAOS 153D whole genome sequencing.</title>
        <authorList>
            <person name="Verma A."/>
            <person name="Krishnamurthi S."/>
        </authorList>
    </citation>
    <scope>NUCLEOTIDE SEQUENCE [LARGE SCALE GENOMIC DNA]</scope>
    <source>
        <strain evidence="2">SAOS 153D</strain>
    </source>
</reference>
<feature type="region of interest" description="Disordered" evidence="1">
    <location>
        <begin position="1"/>
        <end position="28"/>
    </location>
</feature>
<dbReference type="EMBL" id="NTHN01000027">
    <property type="protein sequence ID" value="PBD20682.1"/>
    <property type="molecule type" value="Genomic_DNA"/>
</dbReference>